<dbReference type="OrthoDB" id="416454at2759"/>
<dbReference type="AlphaFoldDB" id="A0A3M0JMB8"/>
<comment type="caution">
    <text evidence="1">The sequence shown here is derived from an EMBL/GenBank/DDBJ whole genome shotgun (WGS) entry which is preliminary data.</text>
</comment>
<reference evidence="1 2" key="1">
    <citation type="submission" date="2018-07" db="EMBL/GenBank/DDBJ databases">
        <title>A high quality draft genome assembly of the barn swallow (H. rustica rustica).</title>
        <authorList>
            <person name="Formenti G."/>
            <person name="Chiara M."/>
            <person name="Poveda L."/>
            <person name="Francoijs K.-J."/>
            <person name="Bonisoli-Alquati A."/>
            <person name="Canova L."/>
            <person name="Gianfranceschi L."/>
            <person name="Horner D.S."/>
            <person name="Saino N."/>
        </authorList>
    </citation>
    <scope>NUCLEOTIDE SEQUENCE [LARGE SCALE GENOMIC DNA]</scope>
    <source>
        <strain evidence="1">Chelidonia</strain>
        <tissue evidence="1">Blood</tissue>
    </source>
</reference>
<sequence length="178" mass="19892">MACLQDSCPPGLVDGVREQNGVSVIQEEAVRELLSCLENHKSMGPARIHLMRELADELVKPLSIIHQQSWLPGEVPDDWKLANVTPFTRRVTRLVDAGRAVGVVYQDFSKAFDTVSHSTLLAKLAAHGLDRSTLRWVRNWLDGRAQRVMVNGAASSWGQSPVVSLRGLCWDQFYLIFL</sequence>
<dbReference type="PANTHER" id="PTHR33332">
    <property type="entry name" value="REVERSE TRANSCRIPTASE DOMAIN-CONTAINING PROTEIN"/>
    <property type="match status" value="1"/>
</dbReference>
<gene>
    <name evidence="1" type="ORF">DUI87_21365</name>
</gene>
<dbReference type="STRING" id="333673.A0A3M0JMB8"/>
<dbReference type="Proteomes" id="UP000269221">
    <property type="component" value="Unassembled WGS sequence"/>
</dbReference>
<keyword evidence="2" id="KW-1185">Reference proteome</keyword>
<proteinExistence type="predicted"/>
<protein>
    <submittedName>
        <fullName evidence="1">Uncharacterized protein</fullName>
    </submittedName>
</protein>
<name>A0A3M0JMB8_HIRRU</name>
<dbReference type="EMBL" id="QRBI01000134">
    <property type="protein sequence ID" value="RMC02198.1"/>
    <property type="molecule type" value="Genomic_DNA"/>
</dbReference>
<organism evidence="1 2">
    <name type="scientific">Hirundo rustica rustica</name>
    <dbReference type="NCBI Taxonomy" id="333673"/>
    <lineage>
        <taxon>Eukaryota</taxon>
        <taxon>Metazoa</taxon>
        <taxon>Chordata</taxon>
        <taxon>Craniata</taxon>
        <taxon>Vertebrata</taxon>
        <taxon>Euteleostomi</taxon>
        <taxon>Archelosauria</taxon>
        <taxon>Archosauria</taxon>
        <taxon>Dinosauria</taxon>
        <taxon>Saurischia</taxon>
        <taxon>Theropoda</taxon>
        <taxon>Coelurosauria</taxon>
        <taxon>Aves</taxon>
        <taxon>Neognathae</taxon>
        <taxon>Neoaves</taxon>
        <taxon>Telluraves</taxon>
        <taxon>Australaves</taxon>
        <taxon>Passeriformes</taxon>
        <taxon>Sylvioidea</taxon>
        <taxon>Hirundinidae</taxon>
        <taxon>Hirundo</taxon>
    </lineage>
</organism>
<accession>A0A3M0JMB8</accession>
<evidence type="ECO:0000313" key="1">
    <source>
        <dbReference type="EMBL" id="RMC02198.1"/>
    </source>
</evidence>
<evidence type="ECO:0000313" key="2">
    <source>
        <dbReference type="Proteomes" id="UP000269221"/>
    </source>
</evidence>